<dbReference type="PANTHER" id="PTHR43228:SF1">
    <property type="entry name" value="TWO-COMPONENT RESPONSE REGULATOR ARR22"/>
    <property type="match status" value="1"/>
</dbReference>
<comment type="caution">
    <text evidence="3">The sequence shown here is derived from an EMBL/GenBank/DDBJ whole genome shotgun (WGS) entry which is preliminary data.</text>
</comment>
<evidence type="ECO:0000313" key="3">
    <source>
        <dbReference type="EMBL" id="TDK49932.1"/>
    </source>
</evidence>
<dbReference type="SUPFAM" id="SSF52172">
    <property type="entry name" value="CheY-like"/>
    <property type="match status" value="1"/>
</dbReference>
<dbReference type="CDD" id="cd17546">
    <property type="entry name" value="REC_hyHK_CKI1_RcsC-like"/>
    <property type="match status" value="1"/>
</dbReference>
<dbReference type="PANTHER" id="PTHR43228">
    <property type="entry name" value="TWO-COMPONENT RESPONSE REGULATOR"/>
    <property type="match status" value="1"/>
</dbReference>
<feature type="domain" description="Response regulatory" evidence="2">
    <location>
        <begin position="2"/>
        <end position="118"/>
    </location>
</feature>
<dbReference type="Gene3D" id="3.40.50.2300">
    <property type="match status" value="1"/>
</dbReference>
<dbReference type="EMBL" id="SMUW01000023">
    <property type="protein sequence ID" value="TDK49932.1"/>
    <property type="molecule type" value="Genomic_DNA"/>
</dbReference>
<organism evidence="3 4">
    <name type="scientific">Algoriphagus formosus</name>
    <dbReference type="NCBI Taxonomy" id="2007308"/>
    <lineage>
        <taxon>Bacteria</taxon>
        <taxon>Pseudomonadati</taxon>
        <taxon>Bacteroidota</taxon>
        <taxon>Cytophagia</taxon>
        <taxon>Cytophagales</taxon>
        <taxon>Cyclobacteriaceae</taxon>
        <taxon>Algoriphagus</taxon>
    </lineage>
</organism>
<sequence length="123" mass="13864">MRVLLVDDDLMHLLILKRIFETSQDIVVTAHNGKEALEILSENSDFHVILTDIQMPEMDGVELLAKVKENGRTNKIPVVGFTSGDVGYYRKISSIPFDSLVPKPLNFSDLHHIAKEKALHDLN</sequence>
<reference evidence="3 4" key="1">
    <citation type="submission" date="2019-03" db="EMBL/GenBank/DDBJ databases">
        <title>Algoriphagus aquimaris sp. nov., isolated form marine sediment in Pohang, Korea.</title>
        <authorList>
            <person name="Kim J."/>
            <person name="Yoon S.-H."/>
            <person name="Lee S.-S."/>
        </authorList>
    </citation>
    <scope>NUCLEOTIDE SEQUENCE [LARGE SCALE GENOMIC DNA]</scope>
    <source>
        <strain evidence="3 4">F21</strain>
    </source>
</reference>
<name>A0A4R5VCF0_9BACT</name>
<evidence type="ECO:0000259" key="2">
    <source>
        <dbReference type="PROSITE" id="PS50110"/>
    </source>
</evidence>
<evidence type="ECO:0000313" key="4">
    <source>
        <dbReference type="Proteomes" id="UP000295438"/>
    </source>
</evidence>
<dbReference type="Pfam" id="PF00072">
    <property type="entry name" value="Response_reg"/>
    <property type="match status" value="1"/>
</dbReference>
<dbReference type="Proteomes" id="UP000295438">
    <property type="component" value="Unassembled WGS sequence"/>
</dbReference>
<dbReference type="PROSITE" id="PS50110">
    <property type="entry name" value="RESPONSE_REGULATORY"/>
    <property type="match status" value="1"/>
</dbReference>
<dbReference type="SMART" id="SM00448">
    <property type="entry name" value="REC"/>
    <property type="match status" value="1"/>
</dbReference>
<gene>
    <name evidence="3" type="ORF">E1898_02100</name>
</gene>
<protein>
    <submittedName>
        <fullName evidence="3">Response regulator</fullName>
    </submittedName>
</protein>
<dbReference type="InterPro" id="IPR001789">
    <property type="entry name" value="Sig_transdc_resp-reg_receiver"/>
</dbReference>
<evidence type="ECO:0000256" key="1">
    <source>
        <dbReference type="PROSITE-ProRule" id="PRU00169"/>
    </source>
</evidence>
<proteinExistence type="predicted"/>
<dbReference type="RefSeq" id="WP_026946906.1">
    <property type="nucleotide sequence ID" value="NZ_SMUW01000023.1"/>
</dbReference>
<dbReference type="AlphaFoldDB" id="A0A4R5VCF0"/>
<dbReference type="GO" id="GO:0000160">
    <property type="term" value="P:phosphorelay signal transduction system"/>
    <property type="evidence" value="ECO:0007669"/>
    <property type="project" value="InterPro"/>
</dbReference>
<dbReference type="InterPro" id="IPR052048">
    <property type="entry name" value="ST_Response_Regulator"/>
</dbReference>
<keyword evidence="1" id="KW-0597">Phosphoprotein</keyword>
<feature type="modified residue" description="4-aspartylphosphate" evidence="1">
    <location>
        <position position="52"/>
    </location>
</feature>
<dbReference type="InterPro" id="IPR011006">
    <property type="entry name" value="CheY-like_superfamily"/>
</dbReference>
<accession>A0A4R5VCF0</accession>
<keyword evidence="4" id="KW-1185">Reference proteome</keyword>